<gene>
    <name evidence="1" type="ORF">LCGC14_2044340</name>
</gene>
<comment type="caution">
    <text evidence="1">The sequence shown here is derived from an EMBL/GenBank/DDBJ whole genome shotgun (WGS) entry which is preliminary data.</text>
</comment>
<dbReference type="AlphaFoldDB" id="A0A0F9EQT3"/>
<reference evidence="1" key="1">
    <citation type="journal article" date="2015" name="Nature">
        <title>Complex archaea that bridge the gap between prokaryotes and eukaryotes.</title>
        <authorList>
            <person name="Spang A."/>
            <person name="Saw J.H."/>
            <person name="Jorgensen S.L."/>
            <person name="Zaremba-Niedzwiedzka K."/>
            <person name="Martijn J."/>
            <person name="Lind A.E."/>
            <person name="van Eijk R."/>
            <person name="Schleper C."/>
            <person name="Guy L."/>
            <person name="Ettema T.J."/>
        </authorList>
    </citation>
    <scope>NUCLEOTIDE SEQUENCE</scope>
</reference>
<protein>
    <submittedName>
        <fullName evidence="1">Uncharacterized protein</fullName>
    </submittedName>
</protein>
<organism evidence="1">
    <name type="scientific">marine sediment metagenome</name>
    <dbReference type="NCBI Taxonomy" id="412755"/>
    <lineage>
        <taxon>unclassified sequences</taxon>
        <taxon>metagenomes</taxon>
        <taxon>ecological metagenomes</taxon>
    </lineage>
</organism>
<sequence>MVTLKRALKKEKVRIIRRLKKRERQDIKAGRTTLAKVRRGVRGFIETEASVFRVRTPFFERKKRVPFSKNLTLIFPGGIGLTRKKKQ</sequence>
<proteinExistence type="predicted"/>
<name>A0A0F9EQT3_9ZZZZ</name>
<accession>A0A0F9EQT3</accession>
<evidence type="ECO:0000313" key="1">
    <source>
        <dbReference type="EMBL" id="KKL76493.1"/>
    </source>
</evidence>
<dbReference type="EMBL" id="LAZR01024028">
    <property type="protein sequence ID" value="KKL76493.1"/>
    <property type="molecule type" value="Genomic_DNA"/>
</dbReference>